<reference evidence="4" key="1">
    <citation type="submission" date="2015-01" db="EMBL/GenBank/DDBJ databases">
        <title>The Genome Sequence of Cryptococcus gattii CA1280.</title>
        <authorList>
            <consortium name="The Broad Institute Genomics Platform"/>
            <person name="Cuomo C."/>
            <person name="Litvintseva A."/>
            <person name="Chen Y."/>
            <person name="Heitman J."/>
            <person name="Sun S."/>
            <person name="Springer D."/>
            <person name="Dromer F."/>
            <person name="Young S."/>
            <person name="Zeng Q."/>
            <person name="Gargeya S."/>
            <person name="Abouelleil A."/>
            <person name="Alvarado L."/>
            <person name="Chapman S.B."/>
            <person name="Gainer-Dewar J."/>
            <person name="Goldberg J."/>
            <person name="Griggs A."/>
            <person name="Gujja S."/>
            <person name="Hansen M."/>
            <person name="Howarth C."/>
            <person name="Imamovic A."/>
            <person name="Larimer J."/>
            <person name="Murphy C."/>
            <person name="Naylor J."/>
            <person name="Pearson M."/>
            <person name="Priest M."/>
            <person name="Roberts A."/>
            <person name="Saif S."/>
            <person name="Shea T."/>
            <person name="Sykes S."/>
            <person name="Wortman J."/>
            <person name="Nusbaum C."/>
            <person name="Birren B."/>
        </authorList>
    </citation>
    <scope>NUCLEOTIDE SEQUENCE [LARGE SCALE GENOMIC DNA]</scope>
    <source>
        <strain evidence="4">CA1280</strain>
    </source>
</reference>
<feature type="region of interest" description="Disordered" evidence="1">
    <location>
        <begin position="1"/>
        <end position="108"/>
    </location>
</feature>
<feature type="transmembrane region" description="Helical" evidence="2">
    <location>
        <begin position="612"/>
        <end position="632"/>
    </location>
</feature>
<dbReference type="EMBL" id="KN847979">
    <property type="protein sequence ID" value="KIR47823.1"/>
    <property type="molecule type" value="Genomic_DNA"/>
</dbReference>
<feature type="compositionally biased region" description="Low complexity" evidence="1">
    <location>
        <begin position="311"/>
        <end position="326"/>
    </location>
</feature>
<dbReference type="HOGENOM" id="CLU_430835_0_0_1"/>
<sequence>MTSTIMTPTSPTTPQKHLSYHSYHVQSTSSSLLTHSGSPAQTPGSVHRPSRSMGSLHNILGHGDPGHSSVKGKGVDKTEVDDRRQSVDSPGVRRVGRRSETLPDWLVKGKEKGNVKDINLPENPKQWAPSELAQYLAHELRTGGPDGTGRILPAPLILDIESWVLRQRVSGKVFLDGSSEGWGSNTSRAPPFIPLLQTIARRLRRRSLLDPHFLPNSQLTRSPTLLEEDENSYDDGPTGVRRMAKAYDARSSASGVSFSNDDEGELPQLVAQHTGDSVIERWRRWEETGEALKPSEHEEYIQGYGRKRNLSDASSLSSVSHGSVMSERVGRTSPPLEELLKEVGEKLDDEGQDMGGATIKVPLRAVNLLVSPDELFHKPATPEPLQQYELLVGKSEPPDSKFQSTSERRSIRSLTSVTSALEHTAQTSGLGVPAESDSKEATPSATPSKAKVLPPNEILTTGGHFSRNVNRYATLGKSSINRRHPHQLLSLERNDGDAREQDEGNDEGHWETARKVTLKPTRAAARNLSKADIKPPDKDKEEKEKKMEEQVAQLMERIKGLEERLQATTSSGTSLPVVPVNVPPKERKFSLLYFPGSDKDGNDGLPRRIKELPVYLFLAGVGVGAIMVGVILRRR</sequence>
<evidence type="ECO:0000256" key="2">
    <source>
        <dbReference type="SAM" id="Phobius"/>
    </source>
</evidence>
<feature type="domain" description="RHD" evidence="3">
    <location>
        <begin position="431"/>
        <end position="496"/>
    </location>
</feature>
<keyword evidence="2" id="KW-0812">Transmembrane</keyword>
<proteinExistence type="predicted"/>
<dbReference type="AlphaFoldDB" id="A0A0D0UHW9"/>
<feature type="compositionally biased region" description="Polar residues" evidence="1">
    <location>
        <begin position="467"/>
        <end position="479"/>
    </location>
</feature>
<organism evidence="4">
    <name type="scientific">Cryptococcus bacillisporus CA1280</name>
    <dbReference type="NCBI Taxonomy" id="1296109"/>
    <lineage>
        <taxon>Eukaryota</taxon>
        <taxon>Fungi</taxon>
        <taxon>Dikarya</taxon>
        <taxon>Basidiomycota</taxon>
        <taxon>Agaricomycotina</taxon>
        <taxon>Tremellomycetes</taxon>
        <taxon>Tremellales</taxon>
        <taxon>Cryptococcaceae</taxon>
        <taxon>Cryptococcus</taxon>
        <taxon>Cryptococcus gattii species complex</taxon>
    </lineage>
</organism>
<feature type="region of interest" description="Disordered" evidence="1">
    <location>
        <begin position="394"/>
        <end position="413"/>
    </location>
</feature>
<gene>
    <name evidence="4" type="ORF">I312_02971</name>
</gene>
<evidence type="ECO:0000313" key="4">
    <source>
        <dbReference type="EMBL" id="KIR47823.1"/>
    </source>
</evidence>
<accession>A0A0D0UHW9</accession>
<name>A0A0D0UHW9_CRYGA</name>
<dbReference type="InterPro" id="IPR011539">
    <property type="entry name" value="RHD_DNA_bind_dom"/>
</dbReference>
<evidence type="ECO:0000256" key="1">
    <source>
        <dbReference type="SAM" id="MobiDB-lite"/>
    </source>
</evidence>
<keyword evidence="2" id="KW-1133">Transmembrane helix</keyword>
<feature type="compositionally biased region" description="Basic and acidic residues" evidence="1">
    <location>
        <begin position="492"/>
        <end position="514"/>
    </location>
</feature>
<keyword evidence="2" id="KW-0472">Membrane</keyword>
<feature type="compositionally biased region" description="Basic and acidic residues" evidence="1">
    <location>
        <begin position="97"/>
        <end position="108"/>
    </location>
</feature>
<feature type="region of interest" description="Disordered" evidence="1">
    <location>
        <begin position="422"/>
        <end position="547"/>
    </location>
</feature>
<dbReference type="OrthoDB" id="2425321at2759"/>
<feature type="compositionally biased region" description="Low complexity" evidence="1">
    <location>
        <begin position="27"/>
        <end position="38"/>
    </location>
</feature>
<dbReference type="PROSITE" id="PS50254">
    <property type="entry name" value="REL_2"/>
    <property type="match status" value="1"/>
</dbReference>
<evidence type="ECO:0000259" key="3">
    <source>
        <dbReference type="PROSITE" id="PS50254"/>
    </source>
</evidence>
<feature type="compositionally biased region" description="Basic and acidic residues" evidence="1">
    <location>
        <begin position="529"/>
        <end position="547"/>
    </location>
</feature>
<protein>
    <submittedName>
        <fullName evidence="4">Unplaced genomic scaffold supercont1.7, whole genome shotgun sequence</fullName>
    </submittedName>
</protein>
<feature type="compositionally biased region" description="Basic and acidic residues" evidence="1">
    <location>
        <begin position="73"/>
        <end position="86"/>
    </location>
</feature>
<feature type="region of interest" description="Disordered" evidence="1">
    <location>
        <begin position="311"/>
        <end position="336"/>
    </location>
</feature>
<dbReference type="GO" id="GO:0003700">
    <property type="term" value="F:DNA-binding transcription factor activity"/>
    <property type="evidence" value="ECO:0007669"/>
    <property type="project" value="InterPro"/>
</dbReference>
<feature type="compositionally biased region" description="Low complexity" evidence="1">
    <location>
        <begin position="1"/>
        <end position="14"/>
    </location>
</feature>
<dbReference type="GO" id="GO:0003677">
    <property type="term" value="F:DNA binding"/>
    <property type="evidence" value="ECO:0007669"/>
    <property type="project" value="InterPro"/>
</dbReference>